<dbReference type="Gene3D" id="3.40.30.10">
    <property type="entry name" value="Glutaredoxin"/>
    <property type="match status" value="1"/>
</dbReference>
<sequence>MKYKQCLAACAILLLSFSTSSALAAADASGPSKVQLQVGKTWKLPAKPLDMVYSLDGKKVFILTKQNQVLVYKADGALLGKIDVEKGVSAIDIAPRGEKLFLINQNNNSFTDLSVDFAVNIDISGSPYVGQENAPVTIAIFTDFECAFCGKAVPLLEQVLENNPETVKIVFKNMPLNFHKFAVPAAHAALAAEKQGKFLEFHDELFAISPKLSPEDINGIAIKLGLDIAKFTKDMNSPAIKQQLAKDIKDAEDAGVTGTPTIFVNGIKVKKRSLSAIQNLIDGEIAQKAK</sequence>
<dbReference type="PANTHER" id="PTHR13887">
    <property type="entry name" value="GLUTATHIONE S-TRANSFERASE KAPPA"/>
    <property type="match status" value="1"/>
</dbReference>
<keyword evidence="4" id="KW-1015">Disulfide bond</keyword>
<dbReference type="InterPro" id="IPR036249">
    <property type="entry name" value="Thioredoxin-like_sf"/>
</dbReference>
<feature type="domain" description="Thioredoxin-like fold" evidence="7">
    <location>
        <begin position="126"/>
        <end position="282"/>
    </location>
</feature>
<evidence type="ECO:0000313" key="8">
    <source>
        <dbReference type="EMBL" id="MBN4068500.1"/>
    </source>
</evidence>
<keyword evidence="9" id="KW-1185">Reference proteome</keyword>
<feature type="signal peptide" evidence="6">
    <location>
        <begin position="1"/>
        <end position="24"/>
    </location>
</feature>
<gene>
    <name evidence="8" type="ORF">JYU06_03130</name>
</gene>
<evidence type="ECO:0000313" key="9">
    <source>
        <dbReference type="Proteomes" id="UP000717534"/>
    </source>
</evidence>
<keyword evidence="5" id="KW-0676">Redox-active center</keyword>
<dbReference type="SUPFAM" id="SSF52833">
    <property type="entry name" value="Thioredoxin-like"/>
    <property type="match status" value="1"/>
</dbReference>
<protein>
    <submittedName>
        <fullName evidence="8">Thioredoxin domain-containing protein</fullName>
    </submittedName>
</protein>
<dbReference type="EMBL" id="JAFITO010000019">
    <property type="protein sequence ID" value="MBN4068500.1"/>
    <property type="molecule type" value="Genomic_DNA"/>
</dbReference>
<name>A0ABS3AYV1_9BACT</name>
<dbReference type="Proteomes" id="UP000717534">
    <property type="component" value="Unassembled WGS sequence"/>
</dbReference>
<evidence type="ECO:0000256" key="5">
    <source>
        <dbReference type="ARBA" id="ARBA00023284"/>
    </source>
</evidence>
<accession>A0ABS3AYV1</accession>
<evidence type="ECO:0000256" key="2">
    <source>
        <dbReference type="ARBA" id="ARBA00022729"/>
    </source>
</evidence>
<evidence type="ECO:0000256" key="6">
    <source>
        <dbReference type="SAM" id="SignalP"/>
    </source>
</evidence>
<reference evidence="8 9" key="1">
    <citation type="submission" date="2021-02" db="EMBL/GenBank/DDBJ databases">
        <title>Activity-based single-cell genomes from oceanic crustal fluid captures similar information to metagenomic and metatranscriptomic surveys with orders of magnitude less sampling.</title>
        <authorList>
            <person name="D'Angelo T.S."/>
            <person name="Orcutt B.N."/>
        </authorList>
    </citation>
    <scope>NUCLEOTIDE SEQUENCE [LARGE SCALE GENOMIC DNA]</scope>
    <source>
        <strain evidence="8">AH-315-G02</strain>
    </source>
</reference>
<proteinExistence type="inferred from homology"/>
<dbReference type="Pfam" id="PF13462">
    <property type="entry name" value="Thioredoxin_4"/>
    <property type="match status" value="1"/>
</dbReference>
<evidence type="ECO:0000256" key="3">
    <source>
        <dbReference type="ARBA" id="ARBA00023002"/>
    </source>
</evidence>
<evidence type="ECO:0000256" key="1">
    <source>
        <dbReference type="ARBA" id="ARBA00005791"/>
    </source>
</evidence>
<keyword evidence="2 6" id="KW-0732">Signal</keyword>
<feature type="chain" id="PRO_5046502803" evidence="6">
    <location>
        <begin position="25"/>
        <end position="290"/>
    </location>
</feature>
<organism evidence="8 9">
    <name type="scientific">Desulfotalea psychrophila</name>
    <dbReference type="NCBI Taxonomy" id="84980"/>
    <lineage>
        <taxon>Bacteria</taxon>
        <taxon>Pseudomonadati</taxon>
        <taxon>Thermodesulfobacteriota</taxon>
        <taxon>Desulfobulbia</taxon>
        <taxon>Desulfobulbales</taxon>
        <taxon>Desulfocapsaceae</taxon>
        <taxon>Desulfotalea</taxon>
    </lineage>
</organism>
<comment type="caution">
    <text evidence="8">The sequence shown here is derived from an EMBL/GenBank/DDBJ whole genome shotgun (WGS) entry which is preliminary data.</text>
</comment>
<evidence type="ECO:0000259" key="7">
    <source>
        <dbReference type="Pfam" id="PF13462"/>
    </source>
</evidence>
<dbReference type="Gene3D" id="2.130.10.10">
    <property type="entry name" value="YVTN repeat-like/Quinoprotein amine dehydrogenase"/>
    <property type="match status" value="1"/>
</dbReference>
<dbReference type="InterPro" id="IPR015943">
    <property type="entry name" value="WD40/YVTN_repeat-like_dom_sf"/>
</dbReference>
<dbReference type="InterPro" id="IPR012336">
    <property type="entry name" value="Thioredoxin-like_fold"/>
</dbReference>
<comment type="similarity">
    <text evidence="1">Belongs to the thioredoxin family. DsbA subfamily.</text>
</comment>
<dbReference type="SUPFAM" id="SSF50969">
    <property type="entry name" value="YVTN repeat-like/Quinoprotein amine dehydrogenase"/>
    <property type="match status" value="1"/>
</dbReference>
<dbReference type="InterPro" id="IPR011044">
    <property type="entry name" value="Quino_amine_DH_bsu"/>
</dbReference>
<keyword evidence="3" id="KW-0560">Oxidoreductase</keyword>
<evidence type="ECO:0000256" key="4">
    <source>
        <dbReference type="ARBA" id="ARBA00023157"/>
    </source>
</evidence>
<dbReference type="PANTHER" id="PTHR13887:SF14">
    <property type="entry name" value="DISULFIDE BOND FORMATION PROTEIN D"/>
    <property type="match status" value="1"/>
</dbReference>